<evidence type="ECO:0000313" key="3">
    <source>
        <dbReference type="Proteomes" id="UP000077266"/>
    </source>
</evidence>
<sequence length="142" mass="16543">MPPRHRTASPRPSRFVGLPTELLTMIASYLTLVELAQVLVNDRNWHALLTTTPFLWQLVHIDFKEYPDFPLVRFLGYSKGLPLSLRLRNISPRQVEDVMPAVGANLYRMRILKLWYDECFNDETDGPQLQCWCTLRLDLRGS</sequence>
<feature type="domain" description="F-box" evidence="1">
    <location>
        <begin position="12"/>
        <end position="59"/>
    </location>
</feature>
<evidence type="ECO:0000313" key="2">
    <source>
        <dbReference type="EMBL" id="KZV78496.1"/>
    </source>
</evidence>
<dbReference type="SUPFAM" id="SSF81383">
    <property type="entry name" value="F-box domain"/>
    <property type="match status" value="1"/>
</dbReference>
<accession>A0A166MWL6</accession>
<dbReference type="InParanoid" id="A0A166MWL6"/>
<reference evidence="2 3" key="1">
    <citation type="journal article" date="2016" name="Mol. Biol. Evol.">
        <title>Comparative Genomics of Early-Diverging Mushroom-Forming Fungi Provides Insights into the Origins of Lignocellulose Decay Capabilities.</title>
        <authorList>
            <person name="Nagy L.G."/>
            <person name="Riley R."/>
            <person name="Tritt A."/>
            <person name="Adam C."/>
            <person name="Daum C."/>
            <person name="Floudas D."/>
            <person name="Sun H."/>
            <person name="Yadav J.S."/>
            <person name="Pangilinan J."/>
            <person name="Larsson K.H."/>
            <person name="Matsuura K."/>
            <person name="Barry K."/>
            <person name="Labutti K."/>
            <person name="Kuo R."/>
            <person name="Ohm R.A."/>
            <person name="Bhattacharya S.S."/>
            <person name="Shirouzu T."/>
            <person name="Yoshinaga Y."/>
            <person name="Martin F.M."/>
            <person name="Grigoriev I.V."/>
            <person name="Hibbett D.S."/>
        </authorList>
    </citation>
    <scope>NUCLEOTIDE SEQUENCE [LARGE SCALE GENOMIC DNA]</scope>
    <source>
        <strain evidence="2 3">HHB12029</strain>
    </source>
</reference>
<evidence type="ECO:0000259" key="1">
    <source>
        <dbReference type="PROSITE" id="PS50181"/>
    </source>
</evidence>
<organism evidence="2 3">
    <name type="scientific">Exidia glandulosa HHB12029</name>
    <dbReference type="NCBI Taxonomy" id="1314781"/>
    <lineage>
        <taxon>Eukaryota</taxon>
        <taxon>Fungi</taxon>
        <taxon>Dikarya</taxon>
        <taxon>Basidiomycota</taxon>
        <taxon>Agaricomycotina</taxon>
        <taxon>Agaricomycetes</taxon>
        <taxon>Auriculariales</taxon>
        <taxon>Exidiaceae</taxon>
        <taxon>Exidia</taxon>
    </lineage>
</organism>
<dbReference type="Proteomes" id="UP000077266">
    <property type="component" value="Unassembled WGS sequence"/>
</dbReference>
<name>A0A166MWL6_EXIGL</name>
<proteinExistence type="predicted"/>
<dbReference type="AlphaFoldDB" id="A0A166MWL6"/>
<keyword evidence="3" id="KW-1185">Reference proteome</keyword>
<dbReference type="EMBL" id="KV426870">
    <property type="protein sequence ID" value="KZV78496.1"/>
    <property type="molecule type" value="Genomic_DNA"/>
</dbReference>
<dbReference type="InterPro" id="IPR001810">
    <property type="entry name" value="F-box_dom"/>
</dbReference>
<gene>
    <name evidence="2" type="ORF">EXIGLDRAFT_783732</name>
</gene>
<dbReference type="PROSITE" id="PS50181">
    <property type="entry name" value="FBOX"/>
    <property type="match status" value="1"/>
</dbReference>
<protein>
    <recommendedName>
        <fullName evidence="1">F-box domain-containing protein</fullName>
    </recommendedName>
</protein>
<dbReference type="InterPro" id="IPR036047">
    <property type="entry name" value="F-box-like_dom_sf"/>
</dbReference>